<accession>A0A0D2JYS1</accession>
<evidence type="ECO:0000313" key="1">
    <source>
        <dbReference type="EMBL" id="KIZ03653.1"/>
    </source>
</evidence>
<organism evidence="1 2">
    <name type="scientific">Monoraphidium neglectum</name>
    <dbReference type="NCBI Taxonomy" id="145388"/>
    <lineage>
        <taxon>Eukaryota</taxon>
        <taxon>Viridiplantae</taxon>
        <taxon>Chlorophyta</taxon>
        <taxon>core chlorophytes</taxon>
        <taxon>Chlorophyceae</taxon>
        <taxon>CS clade</taxon>
        <taxon>Sphaeropleales</taxon>
        <taxon>Selenastraceae</taxon>
        <taxon>Monoraphidium</taxon>
    </lineage>
</organism>
<dbReference type="AlphaFoldDB" id="A0A0D2JYS1"/>
<dbReference type="KEGG" id="mng:MNEG_4307"/>
<protein>
    <submittedName>
        <fullName evidence="1">Uncharacterized protein</fullName>
    </submittedName>
</protein>
<evidence type="ECO:0000313" key="2">
    <source>
        <dbReference type="Proteomes" id="UP000054498"/>
    </source>
</evidence>
<keyword evidence="2" id="KW-1185">Reference proteome</keyword>
<proteinExistence type="predicted"/>
<reference evidence="1 2" key="1">
    <citation type="journal article" date="2013" name="BMC Genomics">
        <title>Reconstruction of the lipid metabolism for the microalga Monoraphidium neglectum from its genome sequence reveals characteristics suitable for biofuel production.</title>
        <authorList>
            <person name="Bogen C."/>
            <person name="Al-Dilaimi A."/>
            <person name="Albersmeier A."/>
            <person name="Wichmann J."/>
            <person name="Grundmann M."/>
            <person name="Rupp O."/>
            <person name="Lauersen K.J."/>
            <person name="Blifernez-Klassen O."/>
            <person name="Kalinowski J."/>
            <person name="Goesmann A."/>
            <person name="Mussgnug J.H."/>
            <person name="Kruse O."/>
        </authorList>
    </citation>
    <scope>NUCLEOTIDE SEQUENCE [LARGE SCALE GENOMIC DNA]</scope>
    <source>
        <strain evidence="1 2">SAG 48.87</strain>
    </source>
</reference>
<dbReference type="Proteomes" id="UP000054498">
    <property type="component" value="Unassembled WGS sequence"/>
</dbReference>
<sequence>MDGSGMCYTAKSLCPPGSQPLDGQCCAEEPRNVCWAALGACPGGCTSMEPICSPSKPYSDVIAHVSVEAVSNPSPKEAAAGVAFFKLGLPKLDLVKNVLIAGKGIAKAIEEKVVSVPLTVLAKTKEILGKGKGATGGVVVKAEAYAKAGVVPKCFQKCVPDLVCVAPKIDKAVVAPSLTCPPGCSPADGDKCLCAPGGPCPCPPGTKECPFAGGRMCVSLDLCFGLDQCKMMSLLAPHLPILSCPTPLGGGRAALASAFASASAAGN</sequence>
<dbReference type="EMBL" id="KK100810">
    <property type="protein sequence ID" value="KIZ03653.1"/>
    <property type="molecule type" value="Genomic_DNA"/>
</dbReference>
<dbReference type="GeneID" id="25737185"/>
<dbReference type="RefSeq" id="XP_013902672.1">
    <property type="nucleotide sequence ID" value="XM_014047218.1"/>
</dbReference>
<dbReference type="OrthoDB" id="556494at2759"/>
<gene>
    <name evidence="1" type="ORF">MNEG_4307</name>
</gene>
<name>A0A0D2JYS1_9CHLO</name>